<evidence type="ECO:0000313" key="1">
    <source>
        <dbReference type="EMBL" id="KAK8589825.1"/>
    </source>
</evidence>
<dbReference type="EMBL" id="JBBPBM010000004">
    <property type="protein sequence ID" value="KAK8589825.1"/>
    <property type="molecule type" value="Genomic_DNA"/>
</dbReference>
<dbReference type="Proteomes" id="UP001472677">
    <property type="component" value="Unassembled WGS sequence"/>
</dbReference>
<comment type="caution">
    <text evidence="1">The sequence shown here is derived from an EMBL/GenBank/DDBJ whole genome shotgun (WGS) entry which is preliminary data.</text>
</comment>
<gene>
    <name evidence="1" type="ORF">V6N12_024216</name>
</gene>
<name>A0ABR2FZY2_9ROSI</name>
<proteinExistence type="predicted"/>
<organism evidence="1 2">
    <name type="scientific">Hibiscus sabdariffa</name>
    <name type="common">roselle</name>
    <dbReference type="NCBI Taxonomy" id="183260"/>
    <lineage>
        <taxon>Eukaryota</taxon>
        <taxon>Viridiplantae</taxon>
        <taxon>Streptophyta</taxon>
        <taxon>Embryophyta</taxon>
        <taxon>Tracheophyta</taxon>
        <taxon>Spermatophyta</taxon>
        <taxon>Magnoliopsida</taxon>
        <taxon>eudicotyledons</taxon>
        <taxon>Gunneridae</taxon>
        <taxon>Pentapetalae</taxon>
        <taxon>rosids</taxon>
        <taxon>malvids</taxon>
        <taxon>Malvales</taxon>
        <taxon>Malvaceae</taxon>
        <taxon>Malvoideae</taxon>
        <taxon>Hibiscus</taxon>
    </lineage>
</organism>
<sequence length="126" mass="14112">MEKMKNIHLRELASKVEKATKEATKMAYACLEVDLKRMQDNSILVFQVVCGPFDVSHVDFSFMSVQSMNFDIRNPCVPPWNTFTLETRSVIIPPFPEPNTPLSMAYTLDGGGGNADEGVEVNNNRV</sequence>
<keyword evidence="2" id="KW-1185">Reference proteome</keyword>
<accession>A0ABR2FZY2</accession>
<reference evidence="1 2" key="1">
    <citation type="journal article" date="2024" name="G3 (Bethesda)">
        <title>Genome assembly of Hibiscus sabdariffa L. provides insights into metabolisms of medicinal natural products.</title>
        <authorList>
            <person name="Kim T."/>
        </authorList>
    </citation>
    <scope>NUCLEOTIDE SEQUENCE [LARGE SCALE GENOMIC DNA]</scope>
    <source>
        <strain evidence="1">TK-2024</strain>
        <tissue evidence="1">Old leaves</tissue>
    </source>
</reference>
<evidence type="ECO:0000313" key="2">
    <source>
        <dbReference type="Proteomes" id="UP001472677"/>
    </source>
</evidence>
<protein>
    <submittedName>
        <fullName evidence="1">Uncharacterized protein</fullName>
    </submittedName>
</protein>